<dbReference type="Gene3D" id="3.30.530.20">
    <property type="match status" value="1"/>
</dbReference>
<evidence type="ECO:0008006" key="3">
    <source>
        <dbReference type="Google" id="ProtNLM"/>
    </source>
</evidence>
<proteinExistence type="predicted"/>
<evidence type="ECO:0000313" key="2">
    <source>
        <dbReference type="Proteomes" id="UP000195981"/>
    </source>
</evidence>
<organism evidence="1 2">
    <name type="scientific">Brachybacterium nesterenkovii</name>
    <dbReference type="NCBI Taxonomy" id="47847"/>
    <lineage>
        <taxon>Bacteria</taxon>
        <taxon>Bacillati</taxon>
        <taxon>Actinomycetota</taxon>
        <taxon>Actinomycetes</taxon>
        <taxon>Micrococcales</taxon>
        <taxon>Dermabacteraceae</taxon>
        <taxon>Brachybacterium</taxon>
    </lineage>
</organism>
<dbReference type="AlphaFoldDB" id="A0A1X6X4M3"/>
<dbReference type="RefSeq" id="WP_087104777.1">
    <property type="nucleotide sequence ID" value="NZ_FWFG01000094.1"/>
</dbReference>
<keyword evidence="2" id="KW-1185">Reference proteome</keyword>
<dbReference type="SUPFAM" id="SSF55961">
    <property type="entry name" value="Bet v1-like"/>
    <property type="match status" value="1"/>
</dbReference>
<sequence length="147" mass="16274">MTSTKAPLGLTRDAGWELGVRTAIPLPVDDAWPLLVEEWLPRWLGVDAVPTLVGAPLRQGRREVGRVAGYHIGTRVRVRWDQPGTADETVFQVTLEPDGEATIVSLRQERLADAAERDRLREHWTRVLERLNTEVGAVPEAPGADLA</sequence>
<dbReference type="OrthoDB" id="4549061at2"/>
<dbReference type="EMBL" id="FWFG01000094">
    <property type="protein sequence ID" value="SLM94007.1"/>
    <property type="molecule type" value="Genomic_DNA"/>
</dbReference>
<name>A0A1X6X4M3_9MICO</name>
<dbReference type="InterPro" id="IPR023393">
    <property type="entry name" value="START-like_dom_sf"/>
</dbReference>
<dbReference type="Proteomes" id="UP000195981">
    <property type="component" value="Unassembled WGS sequence"/>
</dbReference>
<accession>A0A1X6X4M3</accession>
<protein>
    <recommendedName>
        <fullName evidence="3">Activator of Hsp90 ATPase 1 family protein</fullName>
    </recommendedName>
</protein>
<gene>
    <name evidence="1" type="ORF">FM110_10825</name>
</gene>
<reference evidence="1 2" key="1">
    <citation type="submission" date="2017-02" db="EMBL/GenBank/DDBJ databases">
        <authorList>
            <person name="Peterson S.W."/>
        </authorList>
    </citation>
    <scope>NUCLEOTIDE SEQUENCE [LARGE SCALE GENOMIC DNA]</scope>
    <source>
        <strain evidence="1 2">CIP104813</strain>
    </source>
</reference>
<evidence type="ECO:0000313" key="1">
    <source>
        <dbReference type="EMBL" id="SLM94007.1"/>
    </source>
</evidence>